<reference evidence="3 4" key="1">
    <citation type="journal article" date="2019" name="Sci. Rep.">
        <title>A high-quality genome of Eragrostis curvula grass provides insights into Poaceae evolution and supports new strategies to enhance forage quality.</title>
        <authorList>
            <person name="Carballo J."/>
            <person name="Santos B.A.C.M."/>
            <person name="Zappacosta D."/>
            <person name="Garbus I."/>
            <person name="Selva J.P."/>
            <person name="Gallo C.A."/>
            <person name="Diaz A."/>
            <person name="Albertini E."/>
            <person name="Caccamo M."/>
            <person name="Echenique V."/>
        </authorList>
    </citation>
    <scope>NUCLEOTIDE SEQUENCE [LARGE SCALE GENOMIC DNA]</scope>
    <source>
        <strain evidence="4">cv. Victoria</strain>
        <tissue evidence="3">Leaf</tissue>
    </source>
</reference>
<proteinExistence type="predicted"/>
<gene>
    <name evidence="3" type="ORF">EJB05_27577</name>
</gene>
<dbReference type="AlphaFoldDB" id="A0A5J9UPI3"/>
<feature type="compositionally biased region" description="Polar residues" evidence="1">
    <location>
        <begin position="86"/>
        <end position="98"/>
    </location>
</feature>
<feature type="signal peptide" evidence="2">
    <location>
        <begin position="1"/>
        <end position="32"/>
    </location>
</feature>
<keyword evidence="4" id="KW-1185">Reference proteome</keyword>
<evidence type="ECO:0000313" key="4">
    <source>
        <dbReference type="Proteomes" id="UP000324897"/>
    </source>
</evidence>
<protein>
    <recommendedName>
        <fullName evidence="5">Knottin scorpion toxin-like domain-containing protein</fullName>
    </recommendedName>
</protein>
<dbReference type="EMBL" id="RWGY01000013">
    <property type="protein sequence ID" value="TVU25097.1"/>
    <property type="molecule type" value="Genomic_DNA"/>
</dbReference>
<evidence type="ECO:0000256" key="1">
    <source>
        <dbReference type="SAM" id="MobiDB-lite"/>
    </source>
</evidence>
<evidence type="ECO:0008006" key="5">
    <source>
        <dbReference type="Google" id="ProtNLM"/>
    </source>
</evidence>
<sequence>MEATMSQRRVPAQAAVVLLCCVLLATSLPAAANQPYASQKECRDMCKKQCFGNPFFCAINCFTSCEDMVDLHAVKPNKTTGAAAPHNSTAAEATQQPGGASVPKGTKPADGGTPKN</sequence>
<evidence type="ECO:0000313" key="3">
    <source>
        <dbReference type="EMBL" id="TVU25097.1"/>
    </source>
</evidence>
<name>A0A5J9UPI3_9POAL</name>
<feature type="chain" id="PRO_5023828056" description="Knottin scorpion toxin-like domain-containing protein" evidence="2">
    <location>
        <begin position="33"/>
        <end position="116"/>
    </location>
</feature>
<keyword evidence="2" id="KW-0732">Signal</keyword>
<dbReference type="Proteomes" id="UP000324897">
    <property type="component" value="Chromosome 2"/>
</dbReference>
<evidence type="ECO:0000256" key="2">
    <source>
        <dbReference type="SAM" id="SignalP"/>
    </source>
</evidence>
<accession>A0A5J9UPI3</accession>
<feature type="region of interest" description="Disordered" evidence="1">
    <location>
        <begin position="78"/>
        <end position="116"/>
    </location>
</feature>
<dbReference type="Gramene" id="TVU25097">
    <property type="protein sequence ID" value="TVU25097"/>
    <property type="gene ID" value="EJB05_27577"/>
</dbReference>
<organism evidence="3 4">
    <name type="scientific">Eragrostis curvula</name>
    <name type="common">weeping love grass</name>
    <dbReference type="NCBI Taxonomy" id="38414"/>
    <lineage>
        <taxon>Eukaryota</taxon>
        <taxon>Viridiplantae</taxon>
        <taxon>Streptophyta</taxon>
        <taxon>Embryophyta</taxon>
        <taxon>Tracheophyta</taxon>
        <taxon>Spermatophyta</taxon>
        <taxon>Magnoliopsida</taxon>
        <taxon>Liliopsida</taxon>
        <taxon>Poales</taxon>
        <taxon>Poaceae</taxon>
        <taxon>PACMAD clade</taxon>
        <taxon>Chloridoideae</taxon>
        <taxon>Eragrostideae</taxon>
        <taxon>Eragrostidinae</taxon>
        <taxon>Eragrostis</taxon>
    </lineage>
</organism>
<comment type="caution">
    <text evidence="3">The sequence shown here is derived from an EMBL/GenBank/DDBJ whole genome shotgun (WGS) entry which is preliminary data.</text>
</comment>